<dbReference type="Pfam" id="PF08240">
    <property type="entry name" value="ADH_N"/>
    <property type="match status" value="1"/>
</dbReference>
<dbReference type="InterPro" id="IPR020843">
    <property type="entry name" value="ER"/>
</dbReference>
<dbReference type="PANTHER" id="PTHR43350">
    <property type="entry name" value="NAD-DEPENDENT ALCOHOL DEHYDROGENASE"/>
    <property type="match status" value="1"/>
</dbReference>
<keyword evidence="3 6" id="KW-0479">Metal-binding</keyword>
<evidence type="ECO:0000256" key="6">
    <source>
        <dbReference type="RuleBase" id="RU361277"/>
    </source>
</evidence>
<dbReference type="InterPro" id="IPR011032">
    <property type="entry name" value="GroES-like_sf"/>
</dbReference>
<comment type="similarity">
    <text evidence="2 6">Belongs to the zinc-containing alcohol dehydrogenase family.</text>
</comment>
<feature type="domain" description="Enoyl reductase (ER)" evidence="7">
    <location>
        <begin position="13"/>
        <end position="364"/>
    </location>
</feature>
<dbReference type="PANTHER" id="PTHR43350:SF2">
    <property type="entry name" value="GROES-LIKE ZINC-BINDING ALCOHOL DEHYDROGENASE FAMILY PROTEIN"/>
    <property type="match status" value="1"/>
</dbReference>
<evidence type="ECO:0000313" key="8">
    <source>
        <dbReference type="EMBL" id="MFB9646691.1"/>
    </source>
</evidence>
<dbReference type="SMART" id="SM00829">
    <property type="entry name" value="PKS_ER"/>
    <property type="match status" value="1"/>
</dbReference>
<dbReference type="Gene3D" id="3.40.50.720">
    <property type="entry name" value="NAD(P)-binding Rossmann-like Domain"/>
    <property type="match status" value="1"/>
</dbReference>
<reference evidence="8 9" key="1">
    <citation type="submission" date="2024-09" db="EMBL/GenBank/DDBJ databases">
        <authorList>
            <person name="Sun Q."/>
            <person name="Mori K."/>
        </authorList>
    </citation>
    <scope>NUCLEOTIDE SEQUENCE [LARGE SCALE GENOMIC DNA]</scope>
    <source>
        <strain evidence="8 9">JCM 1342</strain>
    </source>
</reference>
<keyword evidence="9" id="KW-1185">Reference proteome</keyword>
<protein>
    <submittedName>
        <fullName evidence="8">NAD(P)-dependent alcohol dehydrogenase</fullName>
    </submittedName>
</protein>
<dbReference type="PROSITE" id="PS00059">
    <property type="entry name" value="ADH_ZINC"/>
    <property type="match status" value="1"/>
</dbReference>
<evidence type="ECO:0000313" key="9">
    <source>
        <dbReference type="Proteomes" id="UP001589611"/>
    </source>
</evidence>
<keyword evidence="4 6" id="KW-0862">Zinc</keyword>
<dbReference type="SUPFAM" id="SSF51735">
    <property type="entry name" value="NAD(P)-binding Rossmann-fold domains"/>
    <property type="match status" value="1"/>
</dbReference>
<evidence type="ECO:0000256" key="3">
    <source>
        <dbReference type="ARBA" id="ARBA00022723"/>
    </source>
</evidence>
<name>A0ABV5T252_9MICO</name>
<dbReference type="Gene3D" id="3.90.180.10">
    <property type="entry name" value="Medium-chain alcohol dehydrogenases, catalytic domain"/>
    <property type="match status" value="1"/>
</dbReference>
<dbReference type="RefSeq" id="WP_344715330.1">
    <property type="nucleotide sequence ID" value="NZ_BAAAWH010000001.1"/>
</dbReference>
<dbReference type="InterPro" id="IPR013149">
    <property type="entry name" value="ADH-like_C"/>
</dbReference>
<dbReference type="Pfam" id="PF00107">
    <property type="entry name" value="ADH_zinc_N"/>
    <property type="match status" value="1"/>
</dbReference>
<dbReference type="EMBL" id="JBHMBE010000004">
    <property type="protein sequence ID" value="MFB9646691.1"/>
    <property type="molecule type" value="Genomic_DNA"/>
</dbReference>
<proteinExistence type="inferred from homology"/>
<dbReference type="InterPro" id="IPR013154">
    <property type="entry name" value="ADH-like_N"/>
</dbReference>
<evidence type="ECO:0000256" key="2">
    <source>
        <dbReference type="ARBA" id="ARBA00008072"/>
    </source>
</evidence>
<dbReference type="Proteomes" id="UP001589611">
    <property type="component" value="Unassembled WGS sequence"/>
</dbReference>
<dbReference type="SUPFAM" id="SSF50129">
    <property type="entry name" value="GroES-like"/>
    <property type="match status" value="1"/>
</dbReference>
<comment type="caution">
    <text evidence="8">The sequence shown here is derived from an EMBL/GenBank/DDBJ whole genome shotgun (WGS) entry which is preliminary data.</text>
</comment>
<evidence type="ECO:0000256" key="4">
    <source>
        <dbReference type="ARBA" id="ARBA00022833"/>
    </source>
</evidence>
<dbReference type="InterPro" id="IPR002328">
    <property type="entry name" value="ADH_Zn_CS"/>
</dbReference>
<evidence type="ECO:0000256" key="1">
    <source>
        <dbReference type="ARBA" id="ARBA00001947"/>
    </source>
</evidence>
<gene>
    <name evidence="8" type="ORF">ACFFPJ_12895</name>
</gene>
<evidence type="ECO:0000259" key="7">
    <source>
        <dbReference type="SMART" id="SM00829"/>
    </source>
</evidence>
<evidence type="ECO:0000256" key="5">
    <source>
        <dbReference type="ARBA" id="ARBA00023002"/>
    </source>
</evidence>
<dbReference type="CDD" id="cd08278">
    <property type="entry name" value="benzyl_alcohol_DH"/>
    <property type="match status" value="1"/>
</dbReference>
<comment type="cofactor">
    <cofactor evidence="1 6">
        <name>Zn(2+)</name>
        <dbReference type="ChEBI" id="CHEBI:29105"/>
    </cofactor>
</comment>
<sequence>MVTMTAAVAAQAGAEFELLDIELDEPRAEEVLVRILAVGICHTDINALSGRLPVTMPIILGHEGSGVVERVGSLVTSVQPGDKVVIAPDFCGACTQCRLGHTAYCEKSGTLVFGGTRLDGSTKASHRGDPVRGAFFGQSSFAQYSLVTERNIIRVADDARLQYLCALTCGANAGAGAVLNTLKPDPDHSLAVFGVGTVGLAAIAAARMRGTREIIAIDVHDSRLQLAREFGATHTINTTGGVDAVAAIKQIVPAGVDRAFDSTGVKHVVLSAIYSLTYHGMFCYVSGTGGVPLDLDLNRILTKGVTIRGVMGGDGTGLVFLRELIRLFEEGRLPIDRLVQTYRLDQINQAVSDMKAGTTIKPVIVFD</sequence>
<keyword evidence="5" id="KW-0560">Oxidoreductase</keyword>
<accession>A0ABV5T252</accession>
<dbReference type="InterPro" id="IPR036291">
    <property type="entry name" value="NAD(P)-bd_dom_sf"/>
</dbReference>
<organism evidence="8 9">
    <name type="scientific">Microbacterium terregens</name>
    <dbReference type="NCBI Taxonomy" id="69363"/>
    <lineage>
        <taxon>Bacteria</taxon>
        <taxon>Bacillati</taxon>
        <taxon>Actinomycetota</taxon>
        <taxon>Actinomycetes</taxon>
        <taxon>Micrococcales</taxon>
        <taxon>Microbacteriaceae</taxon>
        <taxon>Microbacterium</taxon>
    </lineage>
</organism>